<protein>
    <submittedName>
        <fullName evidence="1">Uncharacterized protein</fullName>
    </submittedName>
</protein>
<accession>A0A0G3EFG6</accession>
<name>A0A0G3EFG6_9BACT</name>
<evidence type="ECO:0000313" key="1">
    <source>
        <dbReference type="EMBL" id="AKJ63535.1"/>
    </source>
</evidence>
<dbReference type="EMBL" id="CP010904">
    <property type="protein sequence ID" value="AKJ63535.1"/>
    <property type="molecule type" value="Genomic_DNA"/>
</dbReference>
<sequence length="37" mass="4518">MRQWAEYMGHLRKAYPFLFSFAARNNPFREQQDVRVG</sequence>
<dbReference type="STRING" id="1307763.L21SP4_00252"/>
<dbReference type="KEGG" id="vbl:L21SP4_00252"/>
<organism evidence="1 2">
    <name type="scientific">Kiritimatiella glycovorans</name>
    <dbReference type="NCBI Taxonomy" id="1307763"/>
    <lineage>
        <taxon>Bacteria</taxon>
        <taxon>Pseudomonadati</taxon>
        <taxon>Kiritimatiellota</taxon>
        <taxon>Kiritimatiellia</taxon>
        <taxon>Kiritimatiellales</taxon>
        <taxon>Kiritimatiellaceae</taxon>
        <taxon>Kiritimatiella</taxon>
    </lineage>
</organism>
<dbReference type="Proteomes" id="UP000035268">
    <property type="component" value="Chromosome"/>
</dbReference>
<gene>
    <name evidence="1" type="ORF">L21SP4_00252</name>
</gene>
<dbReference type="AlphaFoldDB" id="A0A0G3EFG6"/>
<evidence type="ECO:0000313" key="2">
    <source>
        <dbReference type="Proteomes" id="UP000035268"/>
    </source>
</evidence>
<proteinExistence type="predicted"/>
<keyword evidence="2" id="KW-1185">Reference proteome</keyword>
<reference evidence="2" key="1">
    <citation type="submission" date="2015-02" db="EMBL/GenBank/DDBJ databases">
        <title>Description and complete genome sequence of the first cultured representative of the subdivision 5 of the Verrucomicrobia phylum.</title>
        <authorList>
            <person name="Spring S."/>
            <person name="Bunk B."/>
            <person name="Sproer C."/>
            <person name="Klenk H.-P."/>
        </authorList>
    </citation>
    <scope>NUCLEOTIDE SEQUENCE [LARGE SCALE GENOMIC DNA]</scope>
    <source>
        <strain evidence="2">L21-Fru-AB</strain>
    </source>
</reference>
<reference evidence="1 2" key="2">
    <citation type="journal article" date="2016" name="ISME J.">
        <title>Characterization of the first cultured representative of Verrucomicrobia subdivision 5 indicates the proposal of a novel phylum.</title>
        <authorList>
            <person name="Spring S."/>
            <person name="Bunk B."/>
            <person name="Sproer C."/>
            <person name="Schumann P."/>
            <person name="Rohde M."/>
            <person name="Tindall B.J."/>
            <person name="Klenk H.P."/>
        </authorList>
    </citation>
    <scope>NUCLEOTIDE SEQUENCE [LARGE SCALE GENOMIC DNA]</scope>
    <source>
        <strain evidence="1 2">L21-Fru-AB</strain>
    </source>
</reference>